<comment type="similarity">
    <text evidence="1">Belongs to the 4-hydroxybenzoyl-CoA thioesterase family.</text>
</comment>
<dbReference type="RefSeq" id="WP_099105802.1">
    <property type="nucleotide sequence ID" value="NZ_JAATJF010000002.1"/>
</dbReference>
<dbReference type="NCBIfam" id="TIGR00051">
    <property type="entry name" value="YbgC/FadM family acyl-CoA thioesterase"/>
    <property type="match status" value="1"/>
</dbReference>
<name>A0A2G0CGT4_9BACT</name>
<dbReference type="AlphaFoldDB" id="A0A2G0CGT4"/>
<dbReference type="CDD" id="cd00586">
    <property type="entry name" value="4HBT"/>
    <property type="match status" value="1"/>
</dbReference>
<evidence type="ECO:0000256" key="2">
    <source>
        <dbReference type="ARBA" id="ARBA00022801"/>
    </source>
</evidence>
<dbReference type="PANTHER" id="PTHR31793">
    <property type="entry name" value="4-HYDROXYBENZOYL-COA THIOESTERASE FAMILY MEMBER"/>
    <property type="match status" value="1"/>
</dbReference>
<dbReference type="Pfam" id="PF13279">
    <property type="entry name" value="4HBT_2"/>
    <property type="match status" value="1"/>
</dbReference>
<dbReference type="GO" id="GO:0047617">
    <property type="term" value="F:fatty acyl-CoA hydrolase activity"/>
    <property type="evidence" value="ECO:0007669"/>
    <property type="project" value="TreeGrafter"/>
</dbReference>
<dbReference type="EMBL" id="PDLO01000002">
    <property type="protein sequence ID" value="PHK99186.1"/>
    <property type="molecule type" value="Genomic_DNA"/>
</dbReference>
<dbReference type="Proteomes" id="UP000226437">
    <property type="component" value="Unassembled WGS sequence"/>
</dbReference>
<evidence type="ECO:0000313" key="4">
    <source>
        <dbReference type="Proteomes" id="UP000226437"/>
    </source>
</evidence>
<proteinExistence type="inferred from homology"/>
<dbReference type="InterPro" id="IPR006684">
    <property type="entry name" value="YbgC/YbaW"/>
</dbReference>
<sequence>MLTTQTTHRVRYAETDQMGYLYHGHYALLYEIGRVEMLRDVGRSYAELEGKHGIMMPVMSMNQRFIRPARYDEVLTITTSLRHVPDRTITFHFEIHNENGKLVNGGSIKLCFVDVETERTVPAPEYLLQVIRPHFEQEKN</sequence>
<dbReference type="OrthoDB" id="9800856at2"/>
<accession>A0A2G0CGT4</accession>
<comment type="caution">
    <text evidence="3">The sequence shown here is derived from an EMBL/GenBank/DDBJ whole genome shotgun (WGS) entry which is preliminary data.</text>
</comment>
<dbReference type="PIRSF" id="PIRSF003230">
    <property type="entry name" value="YbgC"/>
    <property type="match status" value="1"/>
</dbReference>
<organism evidence="3 4">
    <name type="scientific">Neolewinella marina</name>
    <dbReference type="NCBI Taxonomy" id="438751"/>
    <lineage>
        <taxon>Bacteria</taxon>
        <taxon>Pseudomonadati</taxon>
        <taxon>Bacteroidota</taxon>
        <taxon>Saprospiria</taxon>
        <taxon>Saprospirales</taxon>
        <taxon>Lewinellaceae</taxon>
        <taxon>Neolewinella</taxon>
    </lineage>
</organism>
<evidence type="ECO:0000256" key="1">
    <source>
        <dbReference type="ARBA" id="ARBA00005953"/>
    </source>
</evidence>
<dbReference type="PANTHER" id="PTHR31793:SF27">
    <property type="entry name" value="NOVEL THIOESTERASE SUPERFAMILY DOMAIN AND SAPOSIN A-TYPE DOMAIN CONTAINING PROTEIN (0610012H03RIK)"/>
    <property type="match status" value="1"/>
</dbReference>
<keyword evidence="4" id="KW-1185">Reference proteome</keyword>
<evidence type="ECO:0000313" key="3">
    <source>
        <dbReference type="EMBL" id="PHK99186.1"/>
    </source>
</evidence>
<dbReference type="InterPro" id="IPR050563">
    <property type="entry name" value="4-hydroxybenzoyl-CoA_TE"/>
</dbReference>
<dbReference type="InterPro" id="IPR029069">
    <property type="entry name" value="HotDog_dom_sf"/>
</dbReference>
<dbReference type="Gene3D" id="3.10.129.10">
    <property type="entry name" value="Hotdog Thioesterase"/>
    <property type="match status" value="1"/>
</dbReference>
<protein>
    <submittedName>
        <fullName evidence="3">Thioesterase</fullName>
    </submittedName>
</protein>
<keyword evidence="2" id="KW-0378">Hydrolase</keyword>
<reference evidence="3 4" key="1">
    <citation type="submission" date="2017-10" db="EMBL/GenBank/DDBJ databases">
        <title>The draft genome sequence of Lewinella marina KCTC 32374.</title>
        <authorList>
            <person name="Wang K."/>
        </authorList>
    </citation>
    <scope>NUCLEOTIDE SEQUENCE [LARGE SCALE GENOMIC DNA]</scope>
    <source>
        <strain evidence="3 4">MKG-38</strain>
    </source>
</reference>
<dbReference type="SUPFAM" id="SSF54637">
    <property type="entry name" value="Thioesterase/thiol ester dehydrase-isomerase"/>
    <property type="match status" value="1"/>
</dbReference>
<gene>
    <name evidence="3" type="ORF">CGL56_06935</name>
</gene>